<evidence type="ECO:0000256" key="3">
    <source>
        <dbReference type="ARBA" id="ARBA00022827"/>
    </source>
</evidence>
<feature type="signal peptide" evidence="5">
    <location>
        <begin position="1"/>
        <end position="22"/>
    </location>
</feature>
<keyword evidence="5" id="KW-0732">Signal</keyword>
<dbReference type="Gene3D" id="3.30.465.10">
    <property type="match status" value="1"/>
</dbReference>
<evidence type="ECO:0000313" key="7">
    <source>
        <dbReference type="EMBL" id="CZS88699.1"/>
    </source>
</evidence>
<evidence type="ECO:0000256" key="4">
    <source>
        <dbReference type="ARBA" id="ARBA00023002"/>
    </source>
</evidence>
<dbReference type="InterPro" id="IPR036318">
    <property type="entry name" value="FAD-bd_PCMH-like_sf"/>
</dbReference>
<gene>
    <name evidence="7" type="ORF">RAG0_00356</name>
</gene>
<evidence type="ECO:0000313" key="8">
    <source>
        <dbReference type="Proteomes" id="UP000178912"/>
    </source>
</evidence>
<dbReference type="GO" id="GO:0016491">
    <property type="term" value="F:oxidoreductase activity"/>
    <property type="evidence" value="ECO:0007669"/>
    <property type="project" value="UniProtKB-KW"/>
</dbReference>
<feature type="chain" id="PRO_5009445220" description="FAD-binding PCMH-type domain-containing protein" evidence="5">
    <location>
        <begin position="23"/>
        <end position="543"/>
    </location>
</feature>
<dbReference type="InterPro" id="IPR016166">
    <property type="entry name" value="FAD-bd_PCMH"/>
</dbReference>
<protein>
    <recommendedName>
        <fullName evidence="6">FAD-binding PCMH-type domain-containing protein</fullName>
    </recommendedName>
</protein>
<sequence length="543" mass="59055">MTRNSNFLVFACLLSCIHPIAGLASARATQCCNDLVLAVRATTQSWPVSQLNPEYSYAKSHYWSSANADGTPTCIVFPANAQDVSAIIRTLLRYPGVPFATKSGGHNPNLGFGSTDGGVLISLSRMSSTTLSTDRKQAYLSPGARWQDAVGALEPYNLTVVGGRVGDVGVGGLLVGCGLSFLSAQYGLPCDNINNYEIVLSNSTIVNANAHENPNLFWAMKGGGNQFGIVTKFTVNTYPIGMIWGGARTYTRSVASQMISATQDFTEHFSDPAAAIIMSYQSLIASLDQFFVVFFFYNGPNPPPGVFDKFNSIPFTSDTVRKQRYSSLVRRFLSRYQSSTDEFVQLIANAQFGSIYGFRYVLRGSTIPNLPGHSGTDLITANFNNFVSYTSSRGLAGLLQPAFIFNFIFQPIPVAIAAASARINPLGNLLSLSADNGDHMWMAISVSWLTKLGDADGNRLATEIMNNVVTYTKQRYAGVQGSNFIKGVPGDGYRPNVFMNDAMADQKVLQGYGDETFERLKSVQRAYDPMGFFPSRTRGFKLS</sequence>
<name>A0A1E1JSH2_9HELO</name>
<dbReference type="InterPro" id="IPR006094">
    <property type="entry name" value="Oxid_FAD_bind_N"/>
</dbReference>
<dbReference type="PROSITE" id="PS51387">
    <property type="entry name" value="FAD_PCMH"/>
    <property type="match status" value="1"/>
</dbReference>
<dbReference type="SUPFAM" id="SSF56176">
    <property type="entry name" value="FAD-binding/transporter-associated domain-like"/>
    <property type="match status" value="1"/>
</dbReference>
<dbReference type="InterPro" id="IPR016169">
    <property type="entry name" value="FAD-bd_PCMH_sub2"/>
</dbReference>
<dbReference type="GO" id="GO:0071949">
    <property type="term" value="F:FAD binding"/>
    <property type="evidence" value="ECO:0007669"/>
    <property type="project" value="InterPro"/>
</dbReference>
<dbReference type="Proteomes" id="UP000178912">
    <property type="component" value="Unassembled WGS sequence"/>
</dbReference>
<organism evidence="7 8">
    <name type="scientific">Rhynchosporium agropyri</name>
    <dbReference type="NCBI Taxonomy" id="914238"/>
    <lineage>
        <taxon>Eukaryota</taxon>
        <taxon>Fungi</taxon>
        <taxon>Dikarya</taxon>
        <taxon>Ascomycota</taxon>
        <taxon>Pezizomycotina</taxon>
        <taxon>Leotiomycetes</taxon>
        <taxon>Helotiales</taxon>
        <taxon>Ploettnerulaceae</taxon>
        <taxon>Rhynchosporium</taxon>
    </lineage>
</organism>
<dbReference type="PANTHER" id="PTHR42973">
    <property type="entry name" value="BINDING OXIDOREDUCTASE, PUTATIVE (AFU_ORTHOLOGUE AFUA_1G17690)-RELATED"/>
    <property type="match status" value="1"/>
</dbReference>
<dbReference type="PANTHER" id="PTHR42973:SF13">
    <property type="entry name" value="FAD-BINDING PCMH-TYPE DOMAIN-CONTAINING PROTEIN"/>
    <property type="match status" value="1"/>
</dbReference>
<dbReference type="EMBL" id="FJUX01000001">
    <property type="protein sequence ID" value="CZS88699.1"/>
    <property type="molecule type" value="Genomic_DNA"/>
</dbReference>
<accession>A0A1E1JSH2</accession>
<dbReference type="OrthoDB" id="2151789at2759"/>
<keyword evidence="8" id="KW-1185">Reference proteome</keyword>
<keyword evidence="2" id="KW-0285">Flavoprotein</keyword>
<dbReference type="AlphaFoldDB" id="A0A1E1JSH2"/>
<evidence type="ECO:0000256" key="2">
    <source>
        <dbReference type="ARBA" id="ARBA00022630"/>
    </source>
</evidence>
<feature type="domain" description="FAD-binding PCMH-type" evidence="6">
    <location>
        <begin position="68"/>
        <end position="240"/>
    </location>
</feature>
<dbReference type="InterPro" id="IPR050416">
    <property type="entry name" value="FAD-linked_Oxidoreductase"/>
</dbReference>
<evidence type="ECO:0000256" key="1">
    <source>
        <dbReference type="ARBA" id="ARBA00005466"/>
    </source>
</evidence>
<proteinExistence type="inferred from homology"/>
<keyword evidence="4" id="KW-0560">Oxidoreductase</keyword>
<evidence type="ECO:0000256" key="5">
    <source>
        <dbReference type="SAM" id="SignalP"/>
    </source>
</evidence>
<evidence type="ECO:0000259" key="6">
    <source>
        <dbReference type="PROSITE" id="PS51387"/>
    </source>
</evidence>
<reference evidence="8" key="1">
    <citation type="submission" date="2016-03" db="EMBL/GenBank/DDBJ databases">
        <authorList>
            <person name="Guldener U."/>
        </authorList>
    </citation>
    <scope>NUCLEOTIDE SEQUENCE [LARGE SCALE GENOMIC DNA]</scope>
    <source>
        <strain evidence="8">04CH-RAC-A.6.1</strain>
    </source>
</reference>
<comment type="similarity">
    <text evidence="1">Belongs to the oxygen-dependent FAD-linked oxidoreductase family.</text>
</comment>
<dbReference type="Pfam" id="PF01565">
    <property type="entry name" value="FAD_binding_4"/>
    <property type="match status" value="1"/>
</dbReference>
<keyword evidence="3" id="KW-0274">FAD</keyword>